<keyword evidence="3" id="KW-0677">Repeat</keyword>
<evidence type="ECO:0000256" key="3">
    <source>
        <dbReference type="ARBA" id="ARBA00022737"/>
    </source>
</evidence>
<dbReference type="GO" id="GO:0042393">
    <property type="term" value="F:histone binding"/>
    <property type="evidence" value="ECO:0007669"/>
    <property type="project" value="TreeGrafter"/>
</dbReference>
<dbReference type="GO" id="GO:0003682">
    <property type="term" value="F:chromatin binding"/>
    <property type="evidence" value="ECO:0007669"/>
    <property type="project" value="TreeGrafter"/>
</dbReference>
<feature type="compositionally biased region" description="Low complexity" evidence="9">
    <location>
        <begin position="110"/>
        <end position="122"/>
    </location>
</feature>
<dbReference type="PROSITE" id="PS50013">
    <property type="entry name" value="CHROMO_2"/>
    <property type="match status" value="2"/>
</dbReference>
<dbReference type="Gene3D" id="3.40.50.10810">
    <property type="entry name" value="Tandem AAA-ATPase domain"/>
    <property type="match status" value="1"/>
</dbReference>
<dbReference type="InterPro" id="IPR000330">
    <property type="entry name" value="SNF2_N"/>
</dbReference>
<dbReference type="GO" id="GO:0034728">
    <property type="term" value="P:nucleosome organization"/>
    <property type="evidence" value="ECO:0007669"/>
    <property type="project" value="TreeGrafter"/>
</dbReference>
<dbReference type="Pfam" id="PF23588">
    <property type="entry name" value="HTH_CHD1_Hrp3"/>
    <property type="match status" value="1"/>
</dbReference>
<feature type="compositionally biased region" description="Basic and acidic residues" evidence="9">
    <location>
        <begin position="155"/>
        <end position="164"/>
    </location>
</feature>
<feature type="compositionally biased region" description="Low complexity" evidence="9">
    <location>
        <begin position="1323"/>
        <end position="1340"/>
    </location>
</feature>
<feature type="region of interest" description="Disordered" evidence="9">
    <location>
        <begin position="1175"/>
        <end position="1241"/>
    </location>
</feature>
<evidence type="ECO:0000313" key="14">
    <source>
        <dbReference type="Proteomes" id="UP000614334"/>
    </source>
</evidence>
<evidence type="ECO:0000256" key="1">
    <source>
        <dbReference type="ARBA" id="ARBA00004123"/>
    </source>
</evidence>
<evidence type="ECO:0000256" key="2">
    <source>
        <dbReference type="ARBA" id="ARBA00007025"/>
    </source>
</evidence>
<sequence>MNIGALVAPNGSSDRADSPLSSELEVTHHAHQSDDLDMDIDAEGEGDAEGDGEDIDADAEGELEEDNYEEQRAEERESSDEDAVDDPGYDPKPRRKQPATKPKRKKAKSKTTSPSTSYPQSPMSDSDYATNTKKKPKKPRSTPTSRRAAAANRPNYRDEDRPEWMEDSDADDQDNTSAQAEQYDNEDEIEMVLGHSRDEEYKDDPEDRPTANMRFHIKWKGFSHLHNTEEAYEFLKRYKGLKRVDNYIRNVWARDNAFQARRAAGELSPEEVEAYQLEKERGETTDYFVKWKGGLTYEHCTWELQADVVRIASPEIKAYEEREASGLFPYRSQPYPKDRRPKPVVLREDPEYIKKLGGELKDFQLTGLNWLAYIWSNGINGILADEMGLGKTWCTIRFIPVLSCPQPAAVWPLFGRRPLSTLPAWQMQFKTWAPDLNVICYVGSGVARRVIRDFEFGPPKKLKMNVLLTTYEYILKDKSELGTIKWQALMVDEAHRLKNSDSQLYEALMSFSSAFKVLITGTPLQNNVKELLALMHFLMPEKFPLAGNEFELTDANNEGKIKDLHDKLEHMMLRRLKKDVIKSLPTKSERILRVEMSAMQTHYYKNILTKNFAALNKTATGENARVSLLNIAMECKKAANHPFLFDGAEVTKDSPEEQLKGLVMNSGKMVLLDKLLTTGRDRRVRRAQTQYRTFQRTQLPDFAFLLSTRAGGLGINLETADTVIIFDSDWNPQNDLQAMARAHRIGQKSHVSVYRFVSKGTVEEDVLERAKRKMVLEYAIINQLDTTQSHLGPKPSAAKADFSKEELSAILKFGAQNMFKADESQLNKQLDEMDLDDILNHAEAHETVSGGGEAAVSSLGGEAFLANMAAITDVSTDMLSWDDIIPLEERERFEQEEAEQVEAEALVQAAQGKKRAAAQVQPGAYEGMDVVETPTTAGGQKKAKANAGLPRKTAAQRSMELKERDLRVLVRSLQRWGDIRLRFAEIVKEARLEDKNPGVVINICDEILDLCERALAEHREQTRIKASQGQPVGAASKSKAVLVTFRSVANINAETVVSRFHDLRILDEYISRAEDHYAWVLPVENIRPTLNWSGKWGPEHDAALLIGAWKHGFGNWEKIQDDPQLGLSGKFFLEEGKKGEETGASKPIPNAIHLVRRGDYLLGILREHDEKIKSYQSSLSKRKDPRPVASHSMSPAPSLGAPAKRRMSPIPSHHDIGGDNEPPRKKRHATPRAQTKEELRPVKKQLKLLKGTTDSLSREEKVTHLKDSLAAIGSRIETVVAEHAARGENAEKWRKHLWIFVTYFWPRDVKARKLQAIHQKITGAAAPAPSPKAAPSANGSKSGGKSNGSNNHFSTPPARAASTSRANGNSSRHY</sequence>
<protein>
    <recommendedName>
        <fullName evidence="15">Chromodomain-helicase-DNA-binding protein 1</fullName>
    </recommendedName>
</protein>
<comment type="caution">
    <text evidence="13">The sequence shown here is derived from an EMBL/GenBank/DDBJ whole genome shotgun (WGS) entry which is preliminary data.</text>
</comment>
<dbReference type="SUPFAM" id="SSF52540">
    <property type="entry name" value="P-loop containing nucleoside triphosphate hydrolases"/>
    <property type="match status" value="2"/>
</dbReference>
<dbReference type="Pfam" id="PF13907">
    <property type="entry name" value="CHD1-like_C"/>
    <property type="match status" value="1"/>
</dbReference>
<feature type="region of interest" description="Disordered" evidence="9">
    <location>
        <begin position="936"/>
        <end position="956"/>
    </location>
</feature>
<proteinExistence type="inferred from homology"/>
<feature type="compositionally biased region" description="Acidic residues" evidence="9">
    <location>
        <begin position="35"/>
        <end position="68"/>
    </location>
</feature>
<evidence type="ECO:0000259" key="11">
    <source>
        <dbReference type="PROSITE" id="PS51192"/>
    </source>
</evidence>
<feature type="region of interest" description="Disordered" evidence="9">
    <location>
        <begin position="1323"/>
        <end position="1374"/>
    </location>
</feature>
<keyword evidence="7" id="KW-0238">DNA-binding</keyword>
<dbReference type="Pfam" id="PF00385">
    <property type="entry name" value="Chromo"/>
    <property type="match status" value="1"/>
</dbReference>
<keyword evidence="4" id="KW-0547">Nucleotide-binding</keyword>
<keyword evidence="6" id="KW-0067">ATP-binding</keyword>
<dbReference type="SMART" id="SM00487">
    <property type="entry name" value="DEXDc"/>
    <property type="match status" value="1"/>
</dbReference>
<dbReference type="GO" id="GO:0005634">
    <property type="term" value="C:nucleus"/>
    <property type="evidence" value="ECO:0007669"/>
    <property type="project" value="UniProtKB-SubCell"/>
</dbReference>
<evidence type="ECO:0000256" key="9">
    <source>
        <dbReference type="SAM" id="MobiDB-lite"/>
    </source>
</evidence>
<evidence type="ECO:0000259" key="10">
    <source>
        <dbReference type="PROSITE" id="PS50013"/>
    </source>
</evidence>
<feature type="compositionally biased region" description="Basic and acidic residues" evidence="9">
    <location>
        <begin position="1212"/>
        <end position="1223"/>
    </location>
</feature>
<name>A0A8H7IDU8_9AGAM</name>
<dbReference type="InterPro" id="IPR000953">
    <property type="entry name" value="Chromo/chromo_shadow_dom"/>
</dbReference>
<dbReference type="InterPro" id="IPR016197">
    <property type="entry name" value="Chromo-like_dom_sf"/>
</dbReference>
<dbReference type="InterPro" id="IPR014001">
    <property type="entry name" value="Helicase_ATP-bd"/>
</dbReference>
<feature type="compositionally biased region" description="Polar residues" evidence="9">
    <location>
        <begin position="1361"/>
        <end position="1374"/>
    </location>
</feature>
<feature type="compositionally biased region" description="Basic and acidic residues" evidence="9">
    <location>
        <begin position="25"/>
        <end position="34"/>
    </location>
</feature>
<dbReference type="Gene3D" id="2.40.50.40">
    <property type="match status" value="2"/>
</dbReference>
<dbReference type="PROSITE" id="PS51192">
    <property type="entry name" value="HELICASE_ATP_BIND_1"/>
    <property type="match status" value="1"/>
</dbReference>
<feature type="region of interest" description="Disordered" evidence="9">
    <location>
        <begin position="1"/>
        <end position="187"/>
    </location>
</feature>
<dbReference type="Pfam" id="PF00176">
    <property type="entry name" value="SNF2-rel_dom"/>
    <property type="match status" value="1"/>
</dbReference>
<keyword evidence="5" id="KW-0378">Hydrolase</keyword>
<feature type="compositionally biased region" description="Low complexity" evidence="9">
    <location>
        <begin position="141"/>
        <end position="154"/>
    </location>
</feature>
<dbReference type="Pfam" id="PF00271">
    <property type="entry name" value="Helicase_C"/>
    <property type="match status" value="1"/>
</dbReference>
<comment type="similarity">
    <text evidence="2">Belongs to the SNF2/RAD54 helicase family.</text>
</comment>
<dbReference type="InterPro" id="IPR001650">
    <property type="entry name" value="Helicase_C-like"/>
</dbReference>
<feature type="domain" description="Chromo" evidence="10">
    <location>
        <begin position="187"/>
        <end position="259"/>
    </location>
</feature>
<dbReference type="InterPro" id="IPR025260">
    <property type="entry name" value="CHD1-like_C"/>
</dbReference>
<evidence type="ECO:0000256" key="5">
    <source>
        <dbReference type="ARBA" id="ARBA00022801"/>
    </source>
</evidence>
<dbReference type="PANTHER" id="PTHR45623">
    <property type="entry name" value="CHROMODOMAIN-HELICASE-DNA-BINDING PROTEIN 3-RELATED-RELATED"/>
    <property type="match status" value="1"/>
</dbReference>
<feature type="domain" description="Helicase ATP-binding" evidence="11">
    <location>
        <begin position="372"/>
        <end position="541"/>
    </location>
</feature>
<dbReference type="GO" id="GO:0016887">
    <property type="term" value="F:ATP hydrolysis activity"/>
    <property type="evidence" value="ECO:0007669"/>
    <property type="project" value="TreeGrafter"/>
</dbReference>
<dbReference type="Gene3D" id="1.10.10.60">
    <property type="entry name" value="Homeodomain-like"/>
    <property type="match status" value="1"/>
</dbReference>
<feature type="compositionally biased region" description="Acidic residues" evidence="9">
    <location>
        <begin position="165"/>
        <end position="174"/>
    </location>
</feature>
<gene>
    <name evidence="13" type="ORF">RHS01_03861</name>
</gene>
<dbReference type="SMART" id="SM00298">
    <property type="entry name" value="CHROMO"/>
    <property type="match status" value="2"/>
</dbReference>
<dbReference type="InterPro" id="IPR038718">
    <property type="entry name" value="SNF2-like_sf"/>
</dbReference>
<dbReference type="PANTHER" id="PTHR45623:SF14">
    <property type="entry name" value="CHROMODOMAIN-HELICASE-DNA-BINDING PROTEIN 1"/>
    <property type="match status" value="1"/>
</dbReference>
<dbReference type="PROSITE" id="PS51194">
    <property type="entry name" value="HELICASE_CTER"/>
    <property type="match status" value="1"/>
</dbReference>
<feature type="domain" description="Chromo" evidence="10">
    <location>
        <begin position="267"/>
        <end position="331"/>
    </location>
</feature>
<dbReference type="GO" id="GO:0003677">
    <property type="term" value="F:DNA binding"/>
    <property type="evidence" value="ECO:0007669"/>
    <property type="project" value="UniProtKB-KW"/>
</dbReference>
<dbReference type="InterPro" id="IPR049730">
    <property type="entry name" value="SNF2/RAD54-like_C"/>
</dbReference>
<feature type="domain" description="Helicase C-terminal" evidence="12">
    <location>
        <begin position="627"/>
        <end position="792"/>
    </location>
</feature>
<dbReference type="EMBL" id="JACYCF010000005">
    <property type="protein sequence ID" value="KAF8757003.1"/>
    <property type="molecule type" value="Genomic_DNA"/>
</dbReference>
<accession>A0A8H7IDU8</accession>
<dbReference type="GO" id="GO:0005524">
    <property type="term" value="F:ATP binding"/>
    <property type="evidence" value="ECO:0007669"/>
    <property type="project" value="UniProtKB-KW"/>
</dbReference>
<feature type="compositionally biased region" description="Low complexity" evidence="9">
    <location>
        <begin position="937"/>
        <end position="948"/>
    </location>
</feature>
<evidence type="ECO:0000256" key="7">
    <source>
        <dbReference type="ARBA" id="ARBA00023125"/>
    </source>
</evidence>
<dbReference type="CDD" id="cd18793">
    <property type="entry name" value="SF2_C_SNF"/>
    <property type="match status" value="1"/>
</dbReference>
<dbReference type="Proteomes" id="UP000614334">
    <property type="component" value="Unassembled WGS sequence"/>
</dbReference>
<dbReference type="Gene3D" id="3.40.50.300">
    <property type="entry name" value="P-loop containing nucleotide triphosphate hydrolases"/>
    <property type="match status" value="2"/>
</dbReference>
<evidence type="ECO:0000256" key="6">
    <source>
        <dbReference type="ARBA" id="ARBA00022840"/>
    </source>
</evidence>
<keyword evidence="8" id="KW-0539">Nucleus</keyword>
<reference evidence="13" key="1">
    <citation type="submission" date="2020-09" db="EMBL/GenBank/DDBJ databases">
        <title>Comparative genome analyses of four rice-infecting Rhizoctonia solani isolates reveal extensive enrichment of homogalacturonan modification genes.</title>
        <authorList>
            <person name="Lee D.-Y."/>
            <person name="Jeon J."/>
            <person name="Kim K.-T."/>
            <person name="Cheong K."/>
            <person name="Song H."/>
            <person name="Choi G."/>
            <person name="Ko J."/>
            <person name="Opiyo S.O."/>
            <person name="Zuo S."/>
            <person name="Madhav S."/>
            <person name="Lee Y.-H."/>
            <person name="Wang G.-L."/>
        </authorList>
    </citation>
    <scope>NUCLEOTIDE SEQUENCE</scope>
    <source>
        <strain evidence="13">AG1-IA B2</strain>
    </source>
</reference>
<dbReference type="GO" id="GO:0140658">
    <property type="term" value="F:ATP-dependent chromatin remodeler activity"/>
    <property type="evidence" value="ECO:0007669"/>
    <property type="project" value="TreeGrafter"/>
</dbReference>
<evidence type="ECO:0000256" key="4">
    <source>
        <dbReference type="ARBA" id="ARBA00022741"/>
    </source>
</evidence>
<dbReference type="InterPro" id="IPR023780">
    <property type="entry name" value="Chromo_domain"/>
</dbReference>
<organism evidence="13 14">
    <name type="scientific">Rhizoctonia solani</name>
    <dbReference type="NCBI Taxonomy" id="456999"/>
    <lineage>
        <taxon>Eukaryota</taxon>
        <taxon>Fungi</taxon>
        <taxon>Dikarya</taxon>
        <taxon>Basidiomycota</taxon>
        <taxon>Agaricomycotina</taxon>
        <taxon>Agaricomycetes</taxon>
        <taxon>Cantharellales</taxon>
        <taxon>Ceratobasidiaceae</taxon>
        <taxon>Rhizoctonia</taxon>
    </lineage>
</organism>
<dbReference type="InterPro" id="IPR027417">
    <property type="entry name" value="P-loop_NTPase"/>
</dbReference>
<evidence type="ECO:0008006" key="15">
    <source>
        <dbReference type="Google" id="ProtNLM"/>
    </source>
</evidence>
<dbReference type="SUPFAM" id="SSF54160">
    <property type="entry name" value="Chromo domain-like"/>
    <property type="match status" value="2"/>
</dbReference>
<dbReference type="GO" id="GO:0000785">
    <property type="term" value="C:chromatin"/>
    <property type="evidence" value="ECO:0007669"/>
    <property type="project" value="TreeGrafter"/>
</dbReference>
<evidence type="ECO:0000313" key="13">
    <source>
        <dbReference type="EMBL" id="KAF8757003.1"/>
    </source>
</evidence>
<feature type="compositionally biased region" description="Acidic residues" evidence="9">
    <location>
        <begin position="77"/>
        <end position="88"/>
    </location>
</feature>
<feature type="compositionally biased region" description="Basic residues" evidence="9">
    <location>
        <begin position="93"/>
        <end position="109"/>
    </location>
</feature>
<comment type="subcellular location">
    <subcellularLocation>
        <location evidence="1">Nucleus</location>
    </subcellularLocation>
</comment>
<evidence type="ECO:0000256" key="8">
    <source>
        <dbReference type="ARBA" id="ARBA00023242"/>
    </source>
</evidence>
<dbReference type="Gene3D" id="6.10.140.1440">
    <property type="match status" value="1"/>
</dbReference>
<evidence type="ECO:0000259" key="12">
    <source>
        <dbReference type="PROSITE" id="PS51194"/>
    </source>
</evidence>
<dbReference type="SMART" id="SM00490">
    <property type="entry name" value="HELICc"/>
    <property type="match status" value="1"/>
</dbReference>
<dbReference type="SMART" id="SM01176">
    <property type="entry name" value="DUF4208"/>
    <property type="match status" value="1"/>
</dbReference>
<dbReference type="InterPro" id="IPR056302">
    <property type="entry name" value="CHD1-2/Hrp3_HTH"/>
</dbReference>